<dbReference type="PANTHER" id="PTHR31286">
    <property type="entry name" value="GLYCINE-RICH CELL WALL STRUCTURAL PROTEIN 1.8-LIKE"/>
    <property type="match status" value="1"/>
</dbReference>
<sequence length="192" mass="21956">MASSSRSSPCHLALNDEEDLIHDFGGVSLGNGPSSESYCLVVKILTQKTLKPDWLIKAMREAWTLYYPVNFTGYHSGLLLAHFECDGDRHKVIEGQPWHFDHCLMVFANPEGLDLFQSDQLRFVPFWMQIHYIPFGFRSPNLASFVVDDVGDLIEINKTTLLEIFGPFLRIRVLLDVSKPIRRGMHVCFLEI</sequence>
<reference evidence="2" key="1">
    <citation type="submission" date="2021-03" db="UniProtKB">
        <authorList>
            <consortium name="EnsemblPlants"/>
        </authorList>
    </citation>
    <scope>IDENTIFICATION</scope>
</reference>
<dbReference type="Proteomes" id="UP000596661">
    <property type="component" value="Unassembled WGS sequence"/>
</dbReference>
<evidence type="ECO:0000313" key="2">
    <source>
        <dbReference type="EnsemblPlants" id="cds.evm.model.10.97"/>
    </source>
</evidence>
<dbReference type="Gramene" id="evm.model.10.97">
    <property type="protein sequence ID" value="cds.evm.model.10.97"/>
    <property type="gene ID" value="evm.TU.10.97"/>
</dbReference>
<keyword evidence="3" id="KW-1185">Reference proteome</keyword>
<name>A0A803QR77_CANSA</name>
<dbReference type="AlphaFoldDB" id="A0A803QR77"/>
<evidence type="ECO:0000259" key="1">
    <source>
        <dbReference type="Pfam" id="PF14111"/>
    </source>
</evidence>
<dbReference type="EMBL" id="UZAU01000786">
    <property type="status" value="NOT_ANNOTATED_CDS"/>
    <property type="molecule type" value="Genomic_DNA"/>
</dbReference>
<dbReference type="InterPro" id="IPR025558">
    <property type="entry name" value="DUF4283"/>
</dbReference>
<dbReference type="Pfam" id="PF14111">
    <property type="entry name" value="DUF4283"/>
    <property type="match status" value="1"/>
</dbReference>
<protein>
    <recommendedName>
        <fullName evidence="1">DUF4283 domain-containing protein</fullName>
    </recommendedName>
</protein>
<dbReference type="InterPro" id="IPR040256">
    <property type="entry name" value="At4g02000-like"/>
</dbReference>
<dbReference type="OMA" id="MVISNAR"/>
<accession>A0A803QR77</accession>
<proteinExistence type="predicted"/>
<dbReference type="EnsemblPlants" id="evm.model.10.97">
    <property type="protein sequence ID" value="cds.evm.model.10.97"/>
    <property type="gene ID" value="evm.TU.10.97"/>
</dbReference>
<feature type="domain" description="DUF4283" evidence="1">
    <location>
        <begin position="37"/>
        <end position="108"/>
    </location>
</feature>
<dbReference type="PANTHER" id="PTHR31286:SF167">
    <property type="entry name" value="OS09G0268800 PROTEIN"/>
    <property type="match status" value="1"/>
</dbReference>
<organism evidence="2 3">
    <name type="scientific">Cannabis sativa</name>
    <name type="common">Hemp</name>
    <name type="synonym">Marijuana</name>
    <dbReference type="NCBI Taxonomy" id="3483"/>
    <lineage>
        <taxon>Eukaryota</taxon>
        <taxon>Viridiplantae</taxon>
        <taxon>Streptophyta</taxon>
        <taxon>Embryophyta</taxon>
        <taxon>Tracheophyta</taxon>
        <taxon>Spermatophyta</taxon>
        <taxon>Magnoliopsida</taxon>
        <taxon>eudicotyledons</taxon>
        <taxon>Gunneridae</taxon>
        <taxon>Pentapetalae</taxon>
        <taxon>rosids</taxon>
        <taxon>fabids</taxon>
        <taxon>Rosales</taxon>
        <taxon>Cannabaceae</taxon>
        <taxon>Cannabis</taxon>
    </lineage>
</organism>
<evidence type="ECO:0000313" key="3">
    <source>
        <dbReference type="Proteomes" id="UP000596661"/>
    </source>
</evidence>